<accession>A0ABT8F1C6</accession>
<evidence type="ECO:0000313" key="4">
    <source>
        <dbReference type="EMBL" id="MDN4164248.1"/>
    </source>
</evidence>
<name>A0ABT8F1C6_9BACT</name>
<organism evidence="4 5">
    <name type="scientific">Shiella aurantiaca</name>
    <dbReference type="NCBI Taxonomy" id="3058365"/>
    <lineage>
        <taxon>Bacteria</taxon>
        <taxon>Pseudomonadati</taxon>
        <taxon>Bacteroidota</taxon>
        <taxon>Cytophagia</taxon>
        <taxon>Cytophagales</taxon>
        <taxon>Shiellaceae</taxon>
        <taxon>Shiella</taxon>
    </lineage>
</organism>
<feature type="coiled-coil region" evidence="1">
    <location>
        <begin position="387"/>
        <end position="425"/>
    </location>
</feature>
<feature type="coiled-coil region" evidence="1">
    <location>
        <begin position="178"/>
        <end position="216"/>
    </location>
</feature>
<keyword evidence="5" id="KW-1185">Reference proteome</keyword>
<keyword evidence="2" id="KW-0812">Transmembrane</keyword>
<sequence>MFKRPKLHNERLRLIYIILDLLVLFTGIFLFISLISDLLKPVHWGTFGLAFAFSWTLKILSYRPKRLFWVSNGIIFTIYATLELVLFLQPATLHTILYWSIAPPLIGSLILKRTNTYFWAALGLITSLINIYYALHTGPEVLQIGLNENLIESLIFYVVLCLCLFFFLQLQLNARTNLKTKNRELVELHNEIQSQNEELQQQHEQISTQRDFITQKNESLGNFLEIIVALGSSQNINFGNLEQAEIEICEAAASSLGVSRVSIWSYQADQQSLVCKLLHADGRFQKINTEAIEYKDNPTYFDTIRNTGLVMADLARSSDDMSVLNQKYHIPNQIYSLLDSAYLVDGDFGGVICCEQTHAPRSWTLEDTLVIKVLGNLLTLAHKTRQHTDKNRQLEEKSQEIAELNEHLEEKIAERTSELEKKNLQLTEYAFVNSHLLRGPIARIAGLYYLLESQHPSLKGDMIFGYLKDSINELDKVSKSINKAIEDNSDTPKTP</sequence>
<protein>
    <recommendedName>
        <fullName evidence="3">GAF domain-containing protein</fullName>
    </recommendedName>
</protein>
<evidence type="ECO:0000256" key="1">
    <source>
        <dbReference type="SAM" id="Coils"/>
    </source>
</evidence>
<feature type="transmembrane region" description="Helical" evidence="2">
    <location>
        <begin position="42"/>
        <end position="60"/>
    </location>
</feature>
<dbReference type="Pfam" id="PF01590">
    <property type="entry name" value="GAF"/>
    <property type="match status" value="1"/>
</dbReference>
<reference evidence="4" key="1">
    <citation type="submission" date="2023-06" db="EMBL/GenBank/DDBJ databases">
        <title>Cytophagales bacterium Strain LB-30, isolated from soil.</title>
        <authorList>
            <person name="Liu B."/>
        </authorList>
    </citation>
    <scope>NUCLEOTIDE SEQUENCE</scope>
    <source>
        <strain evidence="4">LB-30</strain>
    </source>
</reference>
<feature type="transmembrane region" description="Helical" evidence="2">
    <location>
        <begin position="118"/>
        <end position="135"/>
    </location>
</feature>
<keyword evidence="2" id="KW-1133">Transmembrane helix</keyword>
<dbReference type="EMBL" id="JAUHJS010000001">
    <property type="protein sequence ID" value="MDN4164248.1"/>
    <property type="molecule type" value="Genomic_DNA"/>
</dbReference>
<dbReference type="InterPro" id="IPR029016">
    <property type="entry name" value="GAF-like_dom_sf"/>
</dbReference>
<dbReference type="SUPFAM" id="SSF55781">
    <property type="entry name" value="GAF domain-like"/>
    <property type="match status" value="1"/>
</dbReference>
<keyword evidence="1" id="KW-0175">Coiled coil</keyword>
<dbReference type="Proteomes" id="UP001168552">
    <property type="component" value="Unassembled WGS sequence"/>
</dbReference>
<proteinExistence type="predicted"/>
<feature type="transmembrane region" description="Helical" evidence="2">
    <location>
        <begin position="93"/>
        <end position="111"/>
    </location>
</feature>
<feature type="transmembrane region" description="Helical" evidence="2">
    <location>
        <begin position="67"/>
        <end position="87"/>
    </location>
</feature>
<evidence type="ECO:0000256" key="2">
    <source>
        <dbReference type="SAM" id="Phobius"/>
    </source>
</evidence>
<feature type="domain" description="GAF" evidence="3">
    <location>
        <begin position="247"/>
        <end position="381"/>
    </location>
</feature>
<gene>
    <name evidence="4" type="ORF">QWY31_01980</name>
</gene>
<keyword evidence="2" id="KW-0472">Membrane</keyword>
<comment type="caution">
    <text evidence="4">The sequence shown here is derived from an EMBL/GenBank/DDBJ whole genome shotgun (WGS) entry which is preliminary data.</text>
</comment>
<evidence type="ECO:0000259" key="3">
    <source>
        <dbReference type="Pfam" id="PF01590"/>
    </source>
</evidence>
<feature type="transmembrane region" description="Helical" evidence="2">
    <location>
        <begin position="12"/>
        <end position="36"/>
    </location>
</feature>
<dbReference type="InterPro" id="IPR003018">
    <property type="entry name" value="GAF"/>
</dbReference>
<feature type="transmembrane region" description="Helical" evidence="2">
    <location>
        <begin position="155"/>
        <end position="174"/>
    </location>
</feature>
<dbReference type="Gene3D" id="3.30.450.40">
    <property type="match status" value="1"/>
</dbReference>
<evidence type="ECO:0000313" key="5">
    <source>
        <dbReference type="Proteomes" id="UP001168552"/>
    </source>
</evidence>